<dbReference type="PROSITE" id="PS51417">
    <property type="entry name" value="ARF"/>
    <property type="match status" value="1"/>
</dbReference>
<dbReference type="KEGG" id="bdr:105232002"/>
<feature type="binding site" evidence="5">
    <location>
        <position position="33"/>
    </location>
    <ligand>
        <name>Mg(2+)</name>
        <dbReference type="ChEBI" id="CHEBI:18420"/>
    </ligand>
</feature>
<gene>
    <name evidence="7" type="primary">ARF1</name>
</gene>
<reference evidence="7" key="1">
    <citation type="journal article" date="2014" name="BMC Genomics">
        <title>Characterizing the developmental transcriptome of the oriental fruit fly, Bactrocera dorsalis (Diptera: Tephritidae) through comparative genomic analysis with Drosophila melanogaster utilizing modENCODE datasets.</title>
        <authorList>
            <person name="Geib S.M."/>
            <person name="Calla B."/>
            <person name="Hall B."/>
            <person name="Hou S."/>
            <person name="Manoukis N.C."/>
        </authorList>
    </citation>
    <scope>NUCLEOTIDE SEQUENCE</scope>
    <source>
        <strain evidence="7">Punador</strain>
    </source>
</reference>
<dbReference type="OrthoDB" id="7998585at2759"/>
<dbReference type="GO" id="GO:0016192">
    <property type="term" value="P:vesicle-mediated transport"/>
    <property type="evidence" value="ECO:0007669"/>
    <property type="project" value="UniProtKB-ARBA"/>
</dbReference>
<dbReference type="FunFam" id="3.40.50.300:FF:000412">
    <property type="entry name" value="ADP-ribosylation factor 1"/>
    <property type="match status" value="1"/>
</dbReference>
<evidence type="ECO:0000256" key="1">
    <source>
        <dbReference type="ARBA" id="ARBA00010290"/>
    </source>
</evidence>
<accession>A0A034UYX3</accession>
<dbReference type="PANTHER" id="PTHR11711">
    <property type="entry name" value="ADP RIBOSYLATION FACTOR-RELATED"/>
    <property type="match status" value="1"/>
</dbReference>
<dbReference type="SUPFAM" id="SSF52540">
    <property type="entry name" value="P-loop containing nucleoside triphosphate hydrolases"/>
    <property type="match status" value="1"/>
</dbReference>
<dbReference type="PRINTS" id="PR00328">
    <property type="entry name" value="SAR1GTPBP"/>
</dbReference>
<dbReference type="GO" id="GO:0005525">
    <property type="term" value="F:GTP binding"/>
    <property type="evidence" value="ECO:0007669"/>
    <property type="project" value="UniProtKB-KW"/>
</dbReference>
<dbReference type="GeneID" id="105232002"/>
<comment type="similarity">
    <text evidence="1 6">Belongs to the small GTPase superfamily. Arf family.</text>
</comment>
<dbReference type="GO" id="GO:0030010">
    <property type="term" value="P:establishment of cell polarity"/>
    <property type="evidence" value="ECO:0007669"/>
    <property type="project" value="UniProtKB-ARBA"/>
</dbReference>
<dbReference type="Pfam" id="PF00025">
    <property type="entry name" value="Arf"/>
    <property type="match status" value="1"/>
</dbReference>
<evidence type="ECO:0000256" key="2">
    <source>
        <dbReference type="ARBA" id="ARBA00022741"/>
    </source>
</evidence>
<evidence type="ECO:0000256" key="5">
    <source>
        <dbReference type="PIRSR" id="PIRSR606689-2"/>
    </source>
</evidence>
<dbReference type="GO" id="GO:0051649">
    <property type="term" value="P:establishment of localization in cell"/>
    <property type="evidence" value="ECO:0007669"/>
    <property type="project" value="UniProtKB-ARBA"/>
</dbReference>
<protein>
    <submittedName>
        <fullName evidence="7">ADP-ribosylation factor 1</fullName>
    </submittedName>
</protein>
<organism evidence="7">
    <name type="scientific">Bactrocera dorsalis</name>
    <name type="common">Oriental fruit fly</name>
    <name type="synonym">Dacus dorsalis</name>
    <dbReference type="NCBI Taxonomy" id="27457"/>
    <lineage>
        <taxon>Eukaryota</taxon>
        <taxon>Metazoa</taxon>
        <taxon>Ecdysozoa</taxon>
        <taxon>Arthropoda</taxon>
        <taxon>Hexapoda</taxon>
        <taxon>Insecta</taxon>
        <taxon>Pterygota</taxon>
        <taxon>Neoptera</taxon>
        <taxon>Endopterygota</taxon>
        <taxon>Diptera</taxon>
        <taxon>Brachycera</taxon>
        <taxon>Muscomorpha</taxon>
        <taxon>Tephritoidea</taxon>
        <taxon>Tephritidae</taxon>
        <taxon>Bactrocera</taxon>
        <taxon>Bactrocera</taxon>
    </lineage>
</organism>
<feature type="binding site" evidence="5">
    <location>
        <position position="50"/>
    </location>
    <ligand>
        <name>Mg(2+)</name>
        <dbReference type="ChEBI" id="CHEBI:18420"/>
    </ligand>
</feature>
<proteinExistence type="inferred from homology"/>
<evidence type="ECO:0000256" key="6">
    <source>
        <dbReference type="RuleBase" id="RU003925"/>
    </source>
</evidence>
<dbReference type="CDD" id="cd00878">
    <property type="entry name" value="Arf_Arl"/>
    <property type="match status" value="1"/>
</dbReference>
<name>A0A034UYX3_BACDO</name>
<keyword evidence="5" id="KW-0460">Magnesium</keyword>
<evidence type="ECO:0000313" key="7">
    <source>
        <dbReference type="EMBL" id="JAC35484.1"/>
    </source>
</evidence>
<keyword evidence="2 4" id="KW-0547">Nucleotide-binding</keyword>
<dbReference type="GO" id="GO:0003924">
    <property type="term" value="F:GTPase activity"/>
    <property type="evidence" value="ECO:0007669"/>
    <property type="project" value="InterPro"/>
</dbReference>
<dbReference type="EMBL" id="GAKP01023474">
    <property type="protein sequence ID" value="JAC35484.1"/>
    <property type="molecule type" value="Transcribed_RNA"/>
</dbReference>
<evidence type="ECO:0000256" key="4">
    <source>
        <dbReference type="PIRSR" id="PIRSR606689-1"/>
    </source>
</evidence>
<dbReference type="NCBIfam" id="TIGR00231">
    <property type="entry name" value="small_GTP"/>
    <property type="match status" value="1"/>
</dbReference>
<dbReference type="SMART" id="SM00178">
    <property type="entry name" value="SAR"/>
    <property type="match status" value="1"/>
</dbReference>
<evidence type="ECO:0000256" key="3">
    <source>
        <dbReference type="ARBA" id="ARBA00023134"/>
    </source>
</evidence>
<dbReference type="AlphaFoldDB" id="A0A034UYX3"/>
<keyword evidence="5" id="KW-0479">Metal-binding</keyword>
<feature type="binding site" evidence="4">
    <location>
        <begin position="26"/>
        <end position="33"/>
    </location>
    <ligand>
        <name>GTP</name>
        <dbReference type="ChEBI" id="CHEBI:37565"/>
    </ligand>
</feature>
<dbReference type="GO" id="GO:0048731">
    <property type="term" value="P:system development"/>
    <property type="evidence" value="ECO:0007669"/>
    <property type="project" value="UniProtKB-ARBA"/>
</dbReference>
<dbReference type="GO" id="GO:0046872">
    <property type="term" value="F:metal ion binding"/>
    <property type="evidence" value="ECO:0007669"/>
    <property type="project" value="UniProtKB-KW"/>
</dbReference>
<keyword evidence="3 4" id="KW-0342">GTP-binding</keyword>
<dbReference type="InterPro" id="IPR027417">
    <property type="entry name" value="P-loop_NTPase"/>
</dbReference>
<dbReference type="Gene3D" id="3.40.50.300">
    <property type="entry name" value="P-loop containing nucleotide triphosphate hydrolases"/>
    <property type="match status" value="1"/>
</dbReference>
<sequence>MGGRLTHLFARWFPKTEPELRVGMLGLDNAGKTTILYQLKLERNVEPVPTVGFNVENVRCGKMLLNIWDVSGDRPRTRTLWQHYNHNTRAIIFVIDATDMRRLPRAMDELRWLWCRPELTEAVYLLYANKQDLPGALGAEQLVTILQLQTLTQQWAIQECCAINGIGLSDGLQQLQQMLTHNRGKRLSATLSNKLF</sequence>
<dbReference type="SMART" id="SM00177">
    <property type="entry name" value="ARF"/>
    <property type="match status" value="1"/>
</dbReference>
<feature type="binding site" evidence="4">
    <location>
        <position position="72"/>
    </location>
    <ligand>
        <name>GTP</name>
        <dbReference type="ChEBI" id="CHEBI:37565"/>
    </ligand>
</feature>
<dbReference type="RefSeq" id="XP_011211853.2">
    <property type="nucleotide sequence ID" value="XM_011213551.4"/>
</dbReference>
<dbReference type="InterPro" id="IPR005225">
    <property type="entry name" value="Small_GTP-bd"/>
</dbReference>
<dbReference type="InterPro" id="IPR024156">
    <property type="entry name" value="Small_GTPase_ARF"/>
</dbReference>
<feature type="binding site" evidence="4">
    <location>
        <begin position="129"/>
        <end position="132"/>
    </location>
    <ligand>
        <name>GTP</name>
        <dbReference type="ChEBI" id="CHEBI:37565"/>
    </ligand>
</feature>
<dbReference type="InterPro" id="IPR006689">
    <property type="entry name" value="Small_GTPase_ARF/SAR"/>
</dbReference>